<dbReference type="Proteomes" id="UP000006732">
    <property type="component" value="Chromosome"/>
</dbReference>
<comment type="function">
    <text evidence="1">Catalyzes the reductive methylation of 2'-deoxyuridine-5'-monophosphate (dUMP) to 2'-deoxythymidine-5'-monophosphate (dTMP) while utilizing 5,10-methylenetetrahydrofolate (mTHF) as the methyl donor, and NADPH and FADH(2) as the reductant.</text>
</comment>
<dbReference type="GO" id="GO:0004799">
    <property type="term" value="F:thymidylate synthase activity"/>
    <property type="evidence" value="ECO:0007669"/>
    <property type="project" value="TreeGrafter"/>
</dbReference>
<organism evidence="2 3">
    <name type="scientific">Pelobacter propionicus (strain DSM 2379 / NBRC 103807 / OttBd1)</name>
    <dbReference type="NCBI Taxonomy" id="338966"/>
    <lineage>
        <taxon>Bacteria</taxon>
        <taxon>Pseudomonadati</taxon>
        <taxon>Thermodesulfobacteriota</taxon>
        <taxon>Desulfuromonadia</taxon>
        <taxon>Desulfuromonadales</taxon>
        <taxon>Desulfuromonadaceae</taxon>
        <taxon>Pelobacter</taxon>
    </lineage>
</organism>
<dbReference type="InterPro" id="IPR036098">
    <property type="entry name" value="Thymidylate_synthase_ThyX_sf"/>
</dbReference>
<keyword evidence="1 2" id="KW-0808">Transferase</keyword>
<keyword evidence="1" id="KW-0285">Flavoprotein</keyword>
<feature type="binding site" evidence="1">
    <location>
        <position position="102"/>
    </location>
    <ligand>
        <name>FAD</name>
        <dbReference type="ChEBI" id="CHEBI:57692"/>
        <note>ligand shared between neighboring subunits</note>
    </ligand>
</feature>
<dbReference type="NCBIfam" id="TIGR02170">
    <property type="entry name" value="thyX"/>
    <property type="match status" value="1"/>
</dbReference>
<dbReference type="Gene3D" id="3.30.1360.170">
    <property type="match status" value="1"/>
</dbReference>
<feature type="binding site" description="in other chain" evidence="1">
    <location>
        <begin position="102"/>
        <end position="106"/>
    </location>
    <ligand>
        <name>dUMP</name>
        <dbReference type="ChEBI" id="CHEBI:246422"/>
        <note>ligand shared between dimeric partners</note>
    </ligand>
</feature>
<dbReference type="GO" id="GO:0050797">
    <property type="term" value="F:thymidylate synthase (FAD) activity"/>
    <property type="evidence" value="ECO:0007669"/>
    <property type="project" value="UniProtKB-UniRule"/>
</dbReference>
<proteinExistence type="inferred from homology"/>
<dbReference type="PANTHER" id="PTHR34934">
    <property type="entry name" value="FLAVIN-DEPENDENT THYMIDYLATE SYNTHASE"/>
    <property type="match status" value="1"/>
</dbReference>
<keyword evidence="1 2" id="KW-0489">Methyltransferase</keyword>
<reference evidence="2 3" key="1">
    <citation type="submission" date="2006-10" db="EMBL/GenBank/DDBJ databases">
        <title>Complete sequence of chromosome of Pelobacter propionicus DSM 2379.</title>
        <authorList>
            <consortium name="US DOE Joint Genome Institute"/>
            <person name="Copeland A."/>
            <person name="Lucas S."/>
            <person name="Lapidus A."/>
            <person name="Barry K."/>
            <person name="Detter J.C."/>
            <person name="Glavina del Rio T."/>
            <person name="Hammon N."/>
            <person name="Israni S."/>
            <person name="Dalin E."/>
            <person name="Tice H."/>
            <person name="Pitluck S."/>
            <person name="Saunders E."/>
            <person name="Brettin T."/>
            <person name="Bruce D."/>
            <person name="Han C."/>
            <person name="Tapia R."/>
            <person name="Schmutz J."/>
            <person name="Larimer F."/>
            <person name="Land M."/>
            <person name="Hauser L."/>
            <person name="Kyrpides N."/>
            <person name="Kim E."/>
            <person name="Lovley D."/>
            <person name="Richardson P."/>
        </authorList>
    </citation>
    <scope>NUCLEOTIDE SEQUENCE [LARGE SCALE GENOMIC DNA]</scope>
    <source>
        <strain evidence="3">DSM 2379 / NBRC 103807 / OttBd1</strain>
    </source>
</reference>
<dbReference type="eggNOG" id="COG1351">
    <property type="taxonomic scope" value="Bacteria"/>
</dbReference>
<dbReference type="CDD" id="cd20175">
    <property type="entry name" value="ThyX"/>
    <property type="match status" value="1"/>
</dbReference>
<comment type="subunit">
    <text evidence="1">Homotetramer.</text>
</comment>
<dbReference type="SUPFAM" id="SSF69796">
    <property type="entry name" value="Thymidylate synthase-complementing protein Thy1"/>
    <property type="match status" value="1"/>
</dbReference>
<feature type="binding site" evidence="1">
    <location>
        <begin position="94"/>
        <end position="96"/>
    </location>
    <ligand>
        <name>FAD</name>
        <dbReference type="ChEBI" id="CHEBI:57692"/>
        <note>ligand shared between neighboring subunits</note>
    </ligand>
</feature>
<dbReference type="AlphaFoldDB" id="A1ASD3"/>
<comment type="pathway">
    <text evidence="1">Pyrimidine metabolism; dTTP biosynthesis.</text>
</comment>
<dbReference type="HOGENOM" id="CLU_077585_0_0_7"/>
<evidence type="ECO:0000256" key="1">
    <source>
        <dbReference type="HAMAP-Rule" id="MF_01408"/>
    </source>
</evidence>
<feature type="binding site" evidence="1">
    <location>
        <position position="70"/>
    </location>
    <ligand>
        <name>FAD</name>
        <dbReference type="ChEBI" id="CHEBI:57692"/>
        <note>ligand shared between neighboring subunits</note>
    </ligand>
</feature>
<comment type="similarity">
    <text evidence="1">Belongs to the thymidylate synthase ThyX family.</text>
</comment>
<feature type="active site" description="Involved in ionization of N3 of dUMP, leading to its activation" evidence="1">
    <location>
        <position position="184"/>
    </location>
</feature>
<dbReference type="KEGG" id="ppd:Ppro_2649"/>
<dbReference type="UniPathway" id="UPA00575"/>
<dbReference type="STRING" id="338966.Ppro_2649"/>
<feature type="binding site" evidence="1">
    <location>
        <begin position="173"/>
        <end position="175"/>
    </location>
    <ligand>
        <name>FAD</name>
        <dbReference type="ChEBI" id="CHEBI:57692"/>
        <note>ligand shared between neighboring subunits</note>
    </ligand>
</feature>
<dbReference type="GO" id="GO:0070402">
    <property type="term" value="F:NADPH binding"/>
    <property type="evidence" value="ECO:0007669"/>
    <property type="project" value="TreeGrafter"/>
</dbReference>
<dbReference type="EMBL" id="CP000482">
    <property type="protein sequence ID" value="ABL00254.1"/>
    <property type="molecule type" value="Genomic_DNA"/>
</dbReference>
<name>A1ASD3_PELPD</name>
<dbReference type="GO" id="GO:0032259">
    <property type="term" value="P:methylation"/>
    <property type="evidence" value="ECO:0007669"/>
    <property type="project" value="UniProtKB-KW"/>
</dbReference>
<feature type="binding site" description="in other chain" evidence="1">
    <location>
        <position position="157"/>
    </location>
    <ligand>
        <name>dUMP</name>
        <dbReference type="ChEBI" id="CHEBI:246422"/>
        <note>ligand shared between dimeric partners</note>
    </ligand>
</feature>
<keyword evidence="1" id="KW-0545">Nucleotide biosynthesis</keyword>
<feature type="binding site" evidence="1">
    <location>
        <begin position="91"/>
        <end position="94"/>
    </location>
    <ligand>
        <name>dUMP</name>
        <dbReference type="ChEBI" id="CHEBI:246422"/>
        <note>ligand shared between dimeric partners</note>
    </ligand>
</feature>
<keyword evidence="3" id="KW-1185">Reference proteome</keyword>
<dbReference type="PANTHER" id="PTHR34934:SF1">
    <property type="entry name" value="FLAVIN-DEPENDENT THYMIDYLATE SYNTHASE"/>
    <property type="match status" value="1"/>
</dbReference>
<gene>
    <name evidence="1" type="primary">thyX</name>
    <name evidence="2" type="ordered locus">Ppro_2649</name>
</gene>
<dbReference type="InterPro" id="IPR003669">
    <property type="entry name" value="Thymidylate_synthase_ThyX"/>
</dbReference>
<evidence type="ECO:0000313" key="2">
    <source>
        <dbReference type="EMBL" id="ABL00254.1"/>
    </source>
</evidence>
<dbReference type="Pfam" id="PF02511">
    <property type="entry name" value="Thy1"/>
    <property type="match status" value="1"/>
</dbReference>
<dbReference type="PROSITE" id="PS51331">
    <property type="entry name" value="THYX"/>
    <property type="match status" value="1"/>
</dbReference>
<keyword evidence="1" id="KW-0521">NADP</keyword>
<dbReference type="EC" id="2.1.1.148" evidence="1"/>
<accession>A1ASD3</accession>
<comment type="catalytic activity">
    <reaction evidence="1">
        <text>dUMP + (6R)-5,10-methylene-5,6,7,8-tetrahydrofolate + NADPH + H(+) = dTMP + (6S)-5,6,7,8-tetrahydrofolate + NADP(+)</text>
        <dbReference type="Rhea" id="RHEA:29043"/>
        <dbReference type="ChEBI" id="CHEBI:15378"/>
        <dbReference type="ChEBI" id="CHEBI:15636"/>
        <dbReference type="ChEBI" id="CHEBI:57453"/>
        <dbReference type="ChEBI" id="CHEBI:57783"/>
        <dbReference type="ChEBI" id="CHEBI:58349"/>
        <dbReference type="ChEBI" id="CHEBI:63528"/>
        <dbReference type="ChEBI" id="CHEBI:246422"/>
        <dbReference type="EC" id="2.1.1.148"/>
    </reaction>
</comment>
<feature type="binding site" evidence="1">
    <location>
        <position position="179"/>
    </location>
    <ligand>
        <name>FAD</name>
        <dbReference type="ChEBI" id="CHEBI:57692"/>
        <note>ligand shared between neighboring subunits</note>
    </ligand>
</feature>
<evidence type="ECO:0000313" key="3">
    <source>
        <dbReference type="Proteomes" id="UP000006732"/>
    </source>
</evidence>
<dbReference type="GO" id="GO:0006235">
    <property type="term" value="P:dTTP biosynthetic process"/>
    <property type="evidence" value="ECO:0007669"/>
    <property type="project" value="UniProtKB-UniRule"/>
</dbReference>
<dbReference type="HAMAP" id="MF_01408">
    <property type="entry name" value="ThyX"/>
    <property type="match status" value="1"/>
</dbReference>
<dbReference type="GO" id="GO:0050660">
    <property type="term" value="F:flavin adenine dinucleotide binding"/>
    <property type="evidence" value="ECO:0007669"/>
    <property type="project" value="UniProtKB-UniRule"/>
</dbReference>
<protein>
    <recommendedName>
        <fullName evidence="1">Flavin-dependent thymidylate synthase</fullName>
        <shortName evidence="1">FDTS</shortName>
        <ecNumber evidence="1">2.1.1.148</ecNumber>
    </recommendedName>
    <alternativeName>
        <fullName evidence="1">FAD-dependent thymidylate synthase</fullName>
    </alternativeName>
    <alternativeName>
        <fullName evidence="1">Thymidylate synthase ThyX</fullName>
        <shortName evidence="1">TS</shortName>
        <shortName evidence="1">TSase</shortName>
    </alternativeName>
</protein>
<sequence>MLPGACNASDLPRIPMNIELISHTPEPEKSVALAARLCYSPATIAELRKSFDSSDIESFLNKIMSLGHHSVLEHASFTFGIEGISRVTSHQLVRHRIASFSQQSQRYVSHSEEFSSIMPGSIAANPEARRIFAFMSETLHKAYSQLVDMGIPPEDARYVLPNATETKLVMSMNARELLHFFALRCCRRAQWEIREMAVEMLRLVKKVAPVIFRQAGPGCVNGPCPEGPFCCGQADGVRDYFKKLE</sequence>
<feature type="binding site" evidence="1">
    <location>
        <position position="184"/>
    </location>
    <ligand>
        <name>dUMP</name>
        <dbReference type="ChEBI" id="CHEBI:246422"/>
        <note>ligand shared between dimeric partners</note>
    </ligand>
</feature>
<keyword evidence="1" id="KW-0274">FAD</keyword>
<dbReference type="GO" id="GO:0006231">
    <property type="term" value="P:dTMP biosynthetic process"/>
    <property type="evidence" value="ECO:0007669"/>
    <property type="project" value="UniProtKB-UniRule"/>
</dbReference>
<comment type="cofactor">
    <cofactor evidence="1">
        <name>FAD</name>
        <dbReference type="ChEBI" id="CHEBI:57692"/>
    </cofactor>
    <text evidence="1">Binds 4 FAD per tetramer. Each FAD binding site is formed by three monomers.</text>
</comment>